<dbReference type="InterPro" id="IPR036400">
    <property type="entry name" value="Cyt_B5-like_heme/steroid_sf"/>
</dbReference>
<dbReference type="STRING" id="151549.A0A4C1SY80"/>
<evidence type="ECO:0000256" key="2">
    <source>
        <dbReference type="SAM" id="MobiDB-lite"/>
    </source>
</evidence>
<dbReference type="Pfam" id="PF00173">
    <property type="entry name" value="Cyt-b5"/>
    <property type="match status" value="1"/>
</dbReference>
<reference evidence="4 5" key="1">
    <citation type="journal article" date="2019" name="Commun. Biol.">
        <title>The bagworm genome reveals a unique fibroin gene that provides high tensile strength.</title>
        <authorList>
            <person name="Kono N."/>
            <person name="Nakamura H."/>
            <person name="Ohtoshi R."/>
            <person name="Tomita M."/>
            <person name="Numata K."/>
            <person name="Arakawa K."/>
        </authorList>
    </citation>
    <scope>NUCLEOTIDE SEQUENCE [LARGE SCALE GENOMIC DNA]</scope>
</reference>
<accession>A0A4C1SY80</accession>
<dbReference type="GO" id="GO:0016020">
    <property type="term" value="C:membrane"/>
    <property type="evidence" value="ECO:0007669"/>
    <property type="project" value="TreeGrafter"/>
</dbReference>
<protein>
    <submittedName>
        <fullName evidence="4">Membrane-associated progesterone receptor component 1</fullName>
    </submittedName>
</protein>
<keyword evidence="5" id="KW-1185">Reference proteome</keyword>
<organism evidence="4 5">
    <name type="scientific">Eumeta variegata</name>
    <name type="common">Bagworm moth</name>
    <name type="synonym">Eumeta japonica</name>
    <dbReference type="NCBI Taxonomy" id="151549"/>
    <lineage>
        <taxon>Eukaryota</taxon>
        <taxon>Metazoa</taxon>
        <taxon>Ecdysozoa</taxon>
        <taxon>Arthropoda</taxon>
        <taxon>Hexapoda</taxon>
        <taxon>Insecta</taxon>
        <taxon>Pterygota</taxon>
        <taxon>Neoptera</taxon>
        <taxon>Endopterygota</taxon>
        <taxon>Lepidoptera</taxon>
        <taxon>Glossata</taxon>
        <taxon>Ditrysia</taxon>
        <taxon>Tineoidea</taxon>
        <taxon>Psychidae</taxon>
        <taxon>Oiketicinae</taxon>
        <taxon>Eumeta</taxon>
    </lineage>
</organism>
<dbReference type="PANTHER" id="PTHR10281">
    <property type="entry name" value="MEMBRANE-ASSOCIATED PROGESTERONE RECEPTOR COMPONENT-RELATED"/>
    <property type="match status" value="1"/>
</dbReference>
<evidence type="ECO:0000259" key="3">
    <source>
        <dbReference type="SMART" id="SM01117"/>
    </source>
</evidence>
<name>A0A4C1SY80_EUMVA</name>
<gene>
    <name evidence="4" type="primary">PGRMC1</name>
    <name evidence="4" type="ORF">EVAR_92058_1</name>
</gene>
<dbReference type="FunFam" id="3.10.120.10:FF:000003">
    <property type="entry name" value="membrane-associated progesterone receptor component 1"/>
    <property type="match status" value="1"/>
</dbReference>
<dbReference type="Proteomes" id="UP000299102">
    <property type="component" value="Unassembled WGS sequence"/>
</dbReference>
<dbReference type="EMBL" id="BGZK01000025">
    <property type="protein sequence ID" value="GBP07149.1"/>
    <property type="molecule type" value="Genomic_DNA"/>
</dbReference>
<dbReference type="InterPro" id="IPR001199">
    <property type="entry name" value="Cyt_B5-like_heme/steroid-bd"/>
</dbReference>
<evidence type="ECO:0000256" key="1">
    <source>
        <dbReference type="ARBA" id="ARBA00038357"/>
    </source>
</evidence>
<evidence type="ECO:0000313" key="5">
    <source>
        <dbReference type="Proteomes" id="UP000299102"/>
    </source>
</evidence>
<sequence length="426" mass="47993">MRENDRMRLMANAEIYTAAEVIMKISGLMLNRNRPDEEGRVGVGGRSRGKNASERRKDTYCRYMVLLQNDLTFLQLLNHDIGLDCERDPGQGSLRPSKECTHSHSVHDCHMRRLRGYLSVVFNTPPVLVDVAVCIFLKMCLIGIIYERCAVSLITSAAHDGAQYARQRRRSDTPPPRDLTHAKMSESETKTAEVGFIAGLLEELTSPLNLVLTFLILYLVYRILKSDSDGDEGPPPPPPMAKLRKDMTVDELRKYDGTQADGRVLLALNGTIFDVTKGKRFYGPGGPYAAFAGRDATRGLATGNVEGSDKDYDDLSDLQPDEIQSAKDWEEQFKVVVHSWCFIRAEVVQWLRASISEQKVMDSILTTDGLTKLKLNLNQSVRVLEGTLNRRFWTCRGINDDSQRYDIVGKLLKPGEQPKKYSETEE</sequence>
<evidence type="ECO:0000313" key="4">
    <source>
        <dbReference type="EMBL" id="GBP07149.1"/>
    </source>
</evidence>
<comment type="caution">
    <text evidence="4">The sequence shown here is derived from an EMBL/GenBank/DDBJ whole genome shotgun (WGS) entry which is preliminary data.</text>
</comment>
<dbReference type="InterPro" id="IPR050577">
    <property type="entry name" value="MAPR/NEUFC/NENF-like"/>
</dbReference>
<dbReference type="SMART" id="SM01117">
    <property type="entry name" value="Cyt-b5"/>
    <property type="match status" value="1"/>
</dbReference>
<dbReference type="OrthoDB" id="547796at2759"/>
<dbReference type="SUPFAM" id="SSF55856">
    <property type="entry name" value="Cytochrome b5-like heme/steroid binding domain"/>
    <property type="match status" value="1"/>
</dbReference>
<dbReference type="Gene3D" id="3.10.120.10">
    <property type="entry name" value="Cytochrome b5-like heme/steroid binding domain"/>
    <property type="match status" value="1"/>
</dbReference>
<feature type="compositionally biased region" description="Basic and acidic residues" evidence="2">
    <location>
        <begin position="178"/>
        <end position="187"/>
    </location>
</feature>
<dbReference type="AlphaFoldDB" id="A0A4C1SY80"/>
<feature type="region of interest" description="Disordered" evidence="2">
    <location>
        <begin position="164"/>
        <end position="187"/>
    </location>
</feature>
<keyword evidence="4" id="KW-0675">Receptor</keyword>
<proteinExistence type="inferred from homology"/>
<dbReference type="PANTHER" id="PTHR10281:SF106">
    <property type="entry name" value="IP06960P-RELATED"/>
    <property type="match status" value="1"/>
</dbReference>
<dbReference type="GO" id="GO:0005783">
    <property type="term" value="C:endoplasmic reticulum"/>
    <property type="evidence" value="ECO:0007669"/>
    <property type="project" value="TreeGrafter"/>
</dbReference>
<feature type="domain" description="Cytochrome b5 heme-binding" evidence="3">
    <location>
        <begin position="247"/>
        <end position="339"/>
    </location>
</feature>
<comment type="similarity">
    <text evidence="1">Belongs to the cytochrome b5 family. MAPR subfamily.</text>
</comment>